<name>A0A978UY98_ZIZJJ</name>
<feature type="region of interest" description="Disordered" evidence="1">
    <location>
        <begin position="54"/>
        <end position="128"/>
    </location>
</feature>
<evidence type="ECO:0000313" key="3">
    <source>
        <dbReference type="EMBL" id="KAH7519964.1"/>
    </source>
</evidence>
<dbReference type="PANTHER" id="PTHR21193">
    <property type="entry name" value="OXIDOREDUCTASE-LIKE DOMAIN-CONTAINING PROTEIN 1"/>
    <property type="match status" value="1"/>
</dbReference>
<sequence length="162" mass="18099">METAVHRHRLRWTSAYTSAISNHKQAKKENVRTHTGLGMTMRGVLALKRVLPSNSNPVITNSNYPPRSLGPRCRRKSMADEAPNKTLPYESATKQGIDSKAKEDDAESKQSRAPPPPEKPLPGDCCGSGCVRCVWDVYYEELEEYNKLYKTESEANSNSKSS</sequence>
<evidence type="ECO:0000256" key="1">
    <source>
        <dbReference type="SAM" id="MobiDB-lite"/>
    </source>
</evidence>
<dbReference type="InterPro" id="IPR019180">
    <property type="entry name" value="Oxidoreductase-like_N"/>
</dbReference>
<dbReference type="AlphaFoldDB" id="A0A978UY98"/>
<feature type="domain" description="Oxidoreductase-like" evidence="2">
    <location>
        <begin position="113"/>
        <end position="150"/>
    </location>
</feature>
<dbReference type="EMBL" id="JAEACU010000008">
    <property type="protein sequence ID" value="KAH7519964.1"/>
    <property type="molecule type" value="Genomic_DNA"/>
</dbReference>
<comment type="caution">
    <text evidence="3">The sequence shown here is derived from an EMBL/GenBank/DDBJ whole genome shotgun (WGS) entry which is preliminary data.</text>
</comment>
<dbReference type="Proteomes" id="UP000813462">
    <property type="component" value="Unassembled WGS sequence"/>
</dbReference>
<dbReference type="PANTHER" id="PTHR21193:SF3">
    <property type="entry name" value="OXIDOREDUCTASE-LIKE DOMAIN-CONTAINING PROTEIN 1"/>
    <property type="match status" value="1"/>
</dbReference>
<proteinExistence type="predicted"/>
<evidence type="ECO:0000313" key="4">
    <source>
        <dbReference type="Proteomes" id="UP000813462"/>
    </source>
</evidence>
<accession>A0A978UY98</accession>
<feature type="compositionally biased region" description="Basic and acidic residues" evidence="1">
    <location>
        <begin position="97"/>
        <end position="110"/>
    </location>
</feature>
<feature type="compositionally biased region" description="Polar residues" evidence="1">
    <location>
        <begin position="54"/>
        <end position="65"/>
    </location>
</feature>
<protein>
    <recommendedName>
        <fullName evidence="2">Oxidoreductase-like domain-containing protein</fullName>
    </recommendedName>
</protein>
<organism evidence="3 4">
    <name type="scientific">Ziziphus jujuba var. spinosa</name>
    <dbReference type="NCBI Taxonomy" id="714518"/>
    <lineage>
        <taxon>Eukaryota</taxon>
        <taxon>Viridiplantae</taxon>
        <taxon>Streptophyta</taxon>
        <taxon>Embryophyta</taxon>
        <taxon>Tracheophyta</taxon>
        <taxon>Spermatophyta</taxon>
        <taxon>Magnoliopsida</taxon>
        <taxon>eudicotyledons</taxon>
        <taxon>Gunneridae</taxon>
        <taxon>Pentapetalae</taxon>
        <taxon>rosids</taxon>
        <taxon>fabids</taxon>
        <taxon>Rosales</taxon>
        <taxon>Rhamnaceae</taxon>
        <taxon>Paliureae</taxon>
        <taxon>Ziziphus</taxon>
    </lineage>
</organism>
<reference evidence="3" key="1">
    <citation type="journal article" date="2021" name="Front. Plant Sci.">
        <title>Chromosome-Scale Genome Assembly for Chinese Sour Jujube and Insights Into Its Genome Evolution and Domestication Signature.</title>
        <authorList>
            <person name="Shen L.-Y."/>
            <person name="Luo H."/>
            <person name="Wang X.-L."/>
            <person name="Wang X.-M."/>
            <person name="Qiu X.-J."/>
            <person name="Liu H."/>
            <person name="Zhou S.-S."/>
            <person name="Jia K.-H."/>
            <person name="Nie S."/>
            <person name="Bao Y.-T."/>
            <person name="Zhang R.-G."/>
            <person name="Yun Q.-Z."/>
            <person name="Chai Y.-H."/>
            <person name="Lu J.-Y."/>
            <person name="Li Y."/>
            <person name="Zhao S.-W."/>
            <person name="Mao J.-F."/>
            <person name="Jia S.-G."/>
            <person name="Mao Y.-M."/>
        </authorList>
    </citation>
    <scope>NUCLEOTIDE SEQUENCE</scope>
    <source>
        <strain evidence="3">AT0</strain>
        <tissue evidence="3">Leaf</tissue>
    </source>
</reference>
<gene>
    <name evidence="3" type="ORF">FEM48_Zijuj08G0093300</name>
</gene>
<dbReference type="InterPro" id="IPR039251">
    <property type="entry name" value="OXLD1"/>
</dbReference>
<evidence type="ECO:0000259" key="2">
    <source>
        <dbReference type="Pfam" id="PF09791"/>
    </source>
</evidence>
<dbReference type="Pfam" id="PF09791">
    <property type="entry name" value="Oxidored-like"/>
    <property type="match status" value="1"/>
</dbReference>